<dbReference type="AlphaFoldDB" id="A0A9P6NC03"/>
<keyword evidence="6 7" id="KW-0326">Glycosidase</keyword>
<dbReference type="InterPro" id="IPR013780">
    <property type="entry name" value="Glyco_hydro_b"/>
</dbReference>
<dbReference type="PANTHER" id="PTHR11452">
    <property type="entry name" value="ALPHA-GALACTOSIDASE/ALPHA-N-ACETYLGALACTOSAMINIDASE"/>
    <property type="match status" value="1"/>
</dbReference>
<reference evidence="9" key="1">
    <citation type="submission" date="2013-11" db="EMBL/GenBank/DDBJ databases">
        <title>Genome sequence of the fusiform rust pathogen reveals effectors for host alternation and coevolution with pine.</title>
        <authorList>
            <consortium name="DOE Joint Genome Institute"/>
            <person name="Smith K."/>
            <person name="Pendleton A."/>
            <person name="Kubisiak T."/>
            <person name="Anderson C."/>
            <person name="Salamov A."/>
            <person name="Aerts A."/>
            <person name="Riley R."/>
            <person name="Clum A."/>
            <person name="Lindquist E."/>
            <person name="Ence D."/>
            <person name="Campbell M."/>
            <person name="Kronenberg Z."/>
            <person name="Feau N."/>
            <person name="Dhillon B."/>
            <person name="Hamelin R."/>
            <person name="Burleigh J."/>
            <person name="Smith J."/>
            <person name="Yandell M."/>
            <person name="Nelson C."/>
            <person name="Grigoriev I."/>
            <person name="Davis J."/>
        </authorList>
    </citation>
    <scope>NUCLEOTIDE SEQUENCE</scope>
    <source>
        <strain evidence="9">G11</strain>
    </source>
</reference>
<organism evidence="9 10">
    <name type="scientific">Cronartium quercuum f. sp. fusiforme G11</name>
    <dbReference type="NCBI Taxonomy" id="708437"/>
    <lineage>
        <taxon>Eukaryota</taxon>
        <taxon>Fungi</taxon>
        <taxon>Dikarya</taxon>
        <taxon>Basidiomycota</taxon>
        <taxon>Pucciniomycotina</taxon>
        <taxon>Pucciniomycetes</taxon>
        <taxon>Pucciniales</taxon>
        <taxon>Coleosporiaceae</taxon>
        <taxon>Cronartium</taxon>
    </lineage>
</organism>
<dbReference type="InterPro" id="IPR013785">
    <property type="entry name" value="Aldolase_TIM"/>
</dbReference>
<dbReference type="InterPro" id="IPR017853">
    <property type="entry name" value="GH"/>
</dbReference>
<dbReference type="Gene3D" id="3.20.20.70">
    <property type="entry name" value="Aldolase class I"/>
    <property type="match status" value="1"/>
</dbReference>
<name>A0A9P6NC03_9BASI</name>
<evidence type="ECO:0000256" key="3">
    <source>
        <dbReference type="ARBA" id="ARBA00012755"/>
    </source>
</evidence>
<sequence length="517" mass="57442">MGWDSFVGFDCDITEQSMRQQVDLMVSSGLRDAGYDTFVLACGWQGTDRPSDGSFQINSKTFPSGMTAMANYIHDRKMQFGLTSTVGVHACGTRVKAKRKMMGAKSYELSDAKTFVGWGIDFLKMEACWADNAQTPIDYNPTYPIKDMFALTRDALKTLGRPVTLGISAWGIQNPLSWPVKDYANIWRLGDDTSGKLHPWYYILRTINQFAAASWANEPGTFADLDLLELGHLESTISEQITQFSFWAAAKSPLFISAHLSWLPPHQIEHYKNKEVIAINQDPLGASIRLNRRYTDQIDVWSGPLKDGSLVVAIINFLEYTHEVNFNLADVGLASASIRDIWASYDYGQRNTSIIFEMAGHGIQLLKLTSMVTIPPIKYQDYPAIGPNCDLYGAAVERTTDLGLKVASNVGKGSYIQWHDIDGGNIGGRKHVTLNYIMADSELVVPTTCPRCREAYICLNDGPTIKLNFPSSGSDWHDVYWGYVIELDGFVAGAANKIKLSNDQDLAPDFVSMGIQI</sequence>
<keyword evidence="10" id="KW-1185">Reference proteome</keyword>
<evidence type="ECO:0000256" key="2">
    <source>
        <dbReference type="ARBA" id="ARBA00009743"/>
    </source>
</evidence>
<dbReference type="PRINTS" id="PR00740">
    <property type="entry name" value="GLHYDRLASE27"/>
</dbReference>
<proteinExistence type="inferred from homology"/>
<evidence type="ECO:0000256" key="4">
    <source>
        <dbReference type="ARBA" id="ARBA00022729"/>
    </source>
</evidence>
<dbReference type="GO" id="GO:0005975">
    <property type="term" value="P:carbohydrate metabolic process"/>
    <property type="evidence" value="ECO:0007669"/>
    <property type="project" value="InterPro"/>
</dbReference>
<keyword evidence="5 7" id="KW-0378">Hydrolase</keyword>
<comment type="caution">
    <text evidence="9">The sequence shown here is derived from an EMBL/GenBank/DDBJ whole genome shotgun (WGS) entry which is preliminary data.</text>
</comment>
<gene>
    <name evidence="9" type="ORF">CROQUDRAFT_661389</name>
</gene>
<comment type="similarity">
    <text evidence="2 7">Belongs to the glycosyl hydrolase 27 family.</text>
</comment>
<evidence type="ECO:0000259" key="8">
    <source>
        <dbReference type="Pfam" id="PF17801"/>
    </source>
</evidence>
<dbReference type="Gene3D" id="2.60.40.1180">
    <property type="entry name" value="Golgi alpha-mannosidase II"/>
    <property type="match status" value="1"/>
</dbReference>
<evidence type="ECO:0000313" key="10">
    <source>
        <dbReference type="Proteomes" id="UP000886653"/>
    </source>
</evidence>
<evidence type="ECO:0000256" key="5">
    <source>
        <dbReference type="ARBA" id="ARBA00022801"/>
    </source>
</evidence>
<dbReference type="Proteomes" id="UP000886653">
    <property type="component" value="Unassembled WGS sequence"/>
</dbReference>
<dbReference type="SUPFAM" id="SSF51011">
    <property type="entry name" value="Glycosyl hydrolase domain"/>
    <property type="match status" value="1"/>
</dbReference>
<evidence type="ECO:0000313" key="9">
    <source>
        <dbReference type="EMBL" id="KAG0143324.1"/>
    </source>
</evidence>
<evidence type="ECO:0000256" key="7">
    <source>
        <dbReference type="RuleBase" id="RU361168"/>
    </source>
</evidence>
<protein>
    <recommendedName>
        <fullName evidence="3 7">Alpha-galactosidase</fullName>
        <ecNumber evidence="3 7">3.2.1.22</ecNumber>
    </recommendedName>
    <alternativeName>
        <fullName evidence="7">Melibiase</fullName>
    </alternativeName>
</protein>
<dbReference type="GO" id="GO:0004557">
    <property type="term" value="F:alpha-galactosidase activity"/>
    <property type="evidence" value="ECO:0007669"/>
    <property type="project" value="UniProtKB-EC"/>
</dbReference>
<evidence type="ECO:0000256" key="1">
    <source>
        <dbReference type="ARBA" id="ARBA00001255"/>
    </source>
</evidence>
<accession>A0A9P6NC03</accession>
<comment type="catalytic activity">
    <reaction evidence="1 7">
        <text>Hydrolysis of terminal, non-reducing alpha-D-galactose residues in alpha-D-galactosides, including galactose oligosaccharides, galactomannans and galactolipids.</text>
        <dbReference type="EC" id="3.2.1.22"/>
    </reaction>
</comment>
<dbReference type="InterPro" id="IPR002241">
    <property type="entry name" value="Glyco_hydro_27"/>
</dbReference>
<dbReference type="InterPro" id="IPR041233">
    <property type="entry name" value="Melibiase_C"/>
</dbReference>
<evidence type="ECO:0000256" key="6">
    <source>
        <dbReference type="ARBA" id="ARBA00023295"/>
    </source>
</evidence>
<dbReference type="OrthoDB" id="2497659at2759"/>
<keyword evidence="4" id="KW-0732">Signal</keyword>
<keyword evidence="7" id="KW-1015">Disulfide bond</keyword>
<dbReference type="CDD" id="cd14792">
    <property type="entry name" value="GH27"/>
    <property type="match status" value="1"/>
</dbReference>
<dbReference type="Pfam" id="PF16499">
    <property type="entry name" value="Melibiase_2"/>
    <property type="match status" value="1"/>
</dbReference>
<dbReference type="EMBL" id="MU167322">
    <property type="protein sequence ID" value="KAG0143324.1"/>
    <property type="molecule type" value="Genomic_DNA"/>
</dbReference>
<dbReference type="SUPFAM" id="SSF51445">
    <property type="entry name" value="(Trans)glycosidases"/>
    <property type="match status" value="1"/>
</dbReference>
<dbReference type="EC" id="3.2.1.22" evidence="3 7"/>
<dbReference type="PANTHER" id="PTHR11452:SF75">
    <property type="entry name" value="ALPHA-GALACTOSIDASE MEL1"/>
    <property type="match status" value="1"/>
</dbReference>
<feature type="domain" description="Alpha galactosidase C-terminal" evidence="8">
    <location>
        <begin position="296"/>
        <end position="368"/>
    </location>
</feature>
<dbReference type="Pfam" id="PF17801">
    <property type="entry name" value="Melibiase_C"/>
    <property type="match status" value="1"/>
</dbReference>